<sequence length="754" mass="86318">MVDVSMRKSRAPKGDWRNIPKSNGETNNANPYAGLTSLGRANYYNNGNNINDSINDADTSGITINESGGDLQADNIDKARVHRRFSVRLNGPQQADLTSHLQHPLPMNSGVLVQQQAQQAQQLQQPQQRQQQWQQQMQPKQQSSMLLPPQQFPAQASSSSPSQAQTLTVPDLKPAHKRRVSASNVQPDTNDEFAMLLDANLDAKRFVADNLSNATAIKIDEFTKKLNNLNIKVDENIKEVINQSLENLLKTSRDLVETENDIKNLKLTFNELNDTIQSMKQSAESVLTLAEDQVSSPSKIGRKPKRDRSSVLVVQKLWDRELRSLFNHVAGAQQLISPSPGRHIVAESGRWYEVSSTTWKPLQSAHIFLLNDLIMIATRKRPRNDESENGTNGSISKSQSLVASQCWPLRDVKLFDLKKSSRSKNNDGDRADFFTITIQYNSMKYVYQTDRYDHYDKVITHYRKAKDELRNLLEIEQEKSQIPSRTTSMNQKKSFGKEKRSSGILSSTHSRSKSLDILKDAAISGIKSLDDHIDELDINIARHKYDRAVTLFKYVEDEVNKYTNKIDMNNQLEESVQLLENLKSRLRNRKEIIKNNIIREFEYDKISKEAIIDYVSLLKNLDLLVLGRTCFLNSRTKLINNLISKVEIDGNIPQYITQISIIRFQIIKSAVLIFQEMFADEIKEETCFLIDWCFNEVKDHVKFLNQQLHGVNSNSTAFEKSIKVIQRQVENLKNIGVDVEFLLDDFYHYFDKNQ</sequence>
<dbReference type="InterPro" id="IPR042560">
    <property type="entry name" value="Exo84_C_2"/>
</dbReference>
<dbReference type="PANTHER" id="PTHR21426:SF12">
    <property type="entry name" value="EXOCYST COMPLEX COMPONENT 8"/>
    <property type="match status" value="1"/>
</dbReference>
<keyword evidence="11" id="KW-1185">Reference proteome</keyword>
<protein>
    <recommendedName>
        <fullName evidence="3">Exocyst complex component EXO84</fullName>
    </recommendedName>
</protein>
<organism evidence="10 11">
    <name type="scientific">Pachysolen tannophilus NRRL Y-2460</name>
    <dbReference type="NCBI Taxonomy" id="669874"/>
    <lineage>
        <taxon>Eukaryota</taxon>
        <taxon>Fungi</taxon>
        <taxon>Dikarya</taxon>
        <taxon>Ascomycota</taxon>
        <taxon>Saccharomycotina</taxon>
        <taxon>Pichiomycetes</taxon>
        <taxon>Pachysolenaceae</taxon>
        <taxon>Pachysolen</taxon>
    </lineage>
</organism>
<accession>A0A1E4TWS9</accession>
<dbReference type="Proteomes" id="UP000094236">
    <property type="component" value="Unassembled WGS sequence"/>
</dbReference>
<feature type="region of interest" description="Disordered" evidence="8">
    <location>
        <begin position="1"/>
        <end position="31"/>
    </location>
</feature>
<feature type="coiled-coil region" evidence="7">
    <location>
        <begin position="219"/>
        <end position="282"/>
    </location>
</feature>
<evidence type="ECO:0000256" key="5">
    <source>
        <dbReference type="ARBA" id="ARBA00022483"/>
    </source>
</evidence>
<dbReference type="Pfam" id="PF25345">
    <property type="entry name" value="PH_EXO84"/>
    <property type="match status" value="1"/>
</dbReference>
<feature type="compositionally biased region" description="Polar residues" evidence="8">
    <location>
        <begin position="20"/>
        <end position="30"/>
    </location>
</feature>
<dbReference type="InterPro" id="IPR033961">
    <property type="entry name" value="Exo84"/>
</dbReference>
<dbReference type="Pfam" id="PF16528">
    <property type="entry name" value="Exo84_C"/>
    <property type="match status" value="1"/>
</dbReference>
<keyword evidence="7" id="KW-0175">Coiled coil</keyword>
<feature type="region of interest" description="Disordered" evidence="8">
    <location>
        <begin position="480"/>
        <end position="507"/>
    </location>
</feature>
<dbReference type="Gene3D" id="1.20.58.1220">
    <property type="entry name" value="Exo84p, C-terminal helical domain"/>
    <property type="match status" value="1"/>
</dbReference>
<dbReference type="SUPFAM" id="SSF74788">
    <property type="entry name" value="Cullin repeat-like"/>
    <property type="match status" value="1"/>
</dbReference>
<feature type="coiled-coil region" evidence="7">
    <location>
        <begin position="565"/>
        <end position="596"/>
    </location>
</feature>
<dbReference type="Gene3D" id="1.20.58.1210">
    <property type="entry name" value="Exo84p, N-terminal helical domain"/>
    <property type="match status" value="1"/>
</dbReference>
<keyword evidence="6" id="KW-0653">Protein transport</keyword>
<name>A0A1E4TWS9_PACTA</name>
<evidence type="ECO:0000256" key="4">
    <source>
        <dbReference type="ARBA" id="ARBA00022448"/>
    </source>
</evidence>
<evidence type="ECO:0000256" key="1">
    <source>
        <dbReference type="ARBA" id="ARBA00004398"/>
    </source>
</evidence>
<feature type="compositionally biased region" description="Polar residues" evidence="8">
    <location>
        <begin position="480"/>
        <end position="493"/>
    </location>
</feature>
<dbReference type="GO" id="GO:0030133">
    <property type="term" value="C:transport vesicle"/>
    <property type="evidence" value="ECO:0007669"/>
    <property type="project" value="UniProtKB-SubCell"/>
</dbReference>
<dbReference type="OrthoDB" id="642193at2759"/>
<keyword evidence="4" id="KW-0813">Transport</keyword>
<gene>
    <name evidence="10" type="ORF">PACTADRAFT_49582</name>
</gene>
<feature type="domain" description="Exocyst component Exo84 C-terminal" evidence="9">
    <location>
        <begin position="528"/>
        <end position="739"/>
    </location>
</feature>
<dbReference type="InterPro" id="IPR032403">
    <property type="entry name" value="Exo84_C"/>
</dbReference>
<evidence type="ECO:0000256" key="2">
    <source>
        <dbReference type="ARBA" id="ARBA00007210"/>
    </source>
</evidence>
<dbReference type="GO" id="GO:0015031">
    <property type="term" value="P:protein transport"/>
    <property type="evidence" value="ECO:0007669"/>
    <property type="project" value="UniProtKB-KW"/>
</dbReference>
<evidence type="ECO:0000313" key="11">
    <source>
        <dbReference type="Proteomes" id="UP000094236"/>
    </source>
</evidence>
<dbReference type="GO" id="GO:0006893">
    <property type="term" value="P:Golgi to plasma membrane transport"/>
    <property type="evidence" value="ECO:0007669"/>
    <property type="project" value="TreeGrafter"/>
</dbReference>
<dbReference type="EMBL" id="KV454013">
    <property type="protein sequence ID" value="ODV96189.1"/>
    <property type="molecule type" value="Genomic_DNA"/>
</dbReference>
<evidence type="ECO:0000259" key="9">
    <source>
        <dbReference type="Pfam" id="PF16528"/>
    </source>
</evidence>
<evidence type="ECO:0000256" key="6">
    <source>
        <dbReference type="ARBA" id="ARBA00022927"/>
    </source>
</evidence>
<proteinExistence type="inferred from homology"/>
<dbReference type="PANTHER" id="PTHR21426">
    <property type="entry name" value="EXOCYST COMPLEX COMPONENT 8"/>
    <property type="match status" value="1"/>
</dbReference>
<dbReference type="InterPro" id="IPR011993">
    <property type="entry name" value="PH-like_dom_sf"/>
</dbReference>
<keyword evidence="5" id="KW-0268">Exocytosis</keyword>
<evidence type="ECO:0000256" key="7">
    <source>
        <dbReference type="SAM" id="Coils"/>
    </source>
</evidence>
<feature type="region of interest" description="Disordered" evidence="8">
    <location>
        <begin position="122"/>
        <end position="184"/>
    </location>
</feature>
<dbReference type="AlphaFoldDB" id="A0A1E4TWS9"/>
<dbReference type="InterPro" id="IPR042561">
    <property type="entry name" value="Exo84_C_1"/>
</dbReference>
<evidence type="ECO:0000256" key="3">
    <source>
        <dbReference type="ARBA" id="ARBA00021269"/>
    </source>
</evidence>
<dbReference type="GO" id="GO:0000145">
    <property type="term" value="C:exocyst"/>
    <property type="evidence" value="ECO:0007669"/>
    <property type="project" value="InterPro"/>
</dbReference>
<reference evidence="11" key="1">
    <citation type="submission" date="2016-05" db="EMBL/GenBank/DDBJ databases">
        <title>Comparative genomics of biotechnologically important yeasts.</title>
        <authorList>
            <consortium name="DOE Joint Genome Institute"/>
            <person name="Riley R."/>
            <person name="Haridas S."/>
            <person name="Wolfe K.H."/>
            <person name="Lopes M.R."/>
            <person name="Hittinger C.T."/>
            <person name="Goker M."/>
            <person name="Salamov A."/>
            <person name="Wisecaver J."/>
            <person name="Long T.M."/>
            <person name="Aerts A.L."/>
            <person name="Barry K."/>
            <person name="Choi C."/>
            <person name="Clum A."/>
            <person name="Coughlan A.Y."/>
            <person name="Deshpande S."/>
            <person name="Douglass A.P."/>
            <person name="Hanson S.J."/>
            <person name="Klenk H.-P."/>
            <person name="Labutti K."/>
            <person name="Lapidus A."/>
            <person name="Lindquist E."/>
            <person name="Lipzen A."/>
            <person name="Meier-Kolthoff J.P."/>
            <person name="Ohm R.A."/>
            <person name="Otillar R.P."/>
            <person name="Pangilinan J."/>
            <person name="Peng Y."/>
            <person name="Rokas A."/>
            <person name="Rosa C.A."/>
            <person name="Scheuner C."/>
            <person name="Sibirny A.A."/>
            <person name="Slot J.C."/>
            <person name="Stielow J.B."/>
            <person name="Sun H."/>
            <person name="Kurtzman C.P."/>
            <person name="Blackwell M."/>
            <person name="Grigoriev I.V."/>
            <person name="Jeffries T.W."/>
        </authorList>
    </citation>
    <scope>NUCLEOTIDE SEQUENCE [LARGE SCALE GENOMIC DNA]</scope>
    <source>
        <strain evidence="11">NRRL Y-2460</strain>
    </source>
</reference>
<comment type="subcellular location">
    <subcellularLocation>
        <location evidence="1">Cytoplasmic vesicle</location>
        <location evidence="1">Secretory vesicle</location>
    </subcellularLocation>
</comment>
<dbReference type="GO" id="GO:0006887">
    <property type="term" value="P:exocytosis"/>
    <property type="evidence" value="ECO:0007669"/>
    <property type="project" value="UniProtKB-KW"/>
</dbReference>
<evidence type="ECO:0000313" key="10">
    <source>
        <dbReference type="EMBL" id="ODV96189.1"/>
    </source>
</evidence>
<dbReference type="Pfam" id="PF08700">
    <property type="entry name" value="VPS51_Exo84_N"/>
    <property type="match status" value="1"/>
</dbReference>
<dbReference type="InterPro" id="IPR016159">
    <property type="entry name" value="Cullin_repeat-like_dom_sf"/>
</dbReference>
<comment type="similarity">
    <text evidence="2">Belongs to the EXO84 family.</text>
</comment>
<evidence type="ECO:0000256" key="8">
    <source>
        <dbReference type="SAM" id="MobiDB-lite"/>
    </source>
</evidence>
<feature type="compositionally biased region" description="Low complexity" evidence="8">
    <location>
        <begin position="122"/>
        <end position="165"/>
    </location>
</feature>
<dbReference type="STRING" id="669874.A0A1E4TWS9"/>
<dbReference type="Gene3D" id="2.30.29.30">
    <property type="entry name" value="Pleckstrin-homology domain (PH domain)/Phosphotyrosine-binding domain (PTB)"/>
    <property type="match status" value="1"/>
</dbReference>